<dbReference type="Proteomes" id="UP001055712">
    <property type="component" value="Unassembled WGS sequence"/>
</dbReference>
<evidence type="ECO:0000313" key="3">
    <source>
        <dbReference type="Proteomes" id="UP001055712"/>
    </source>
</evidence>
<reference evidence="2" key="1">
    <citation type="journal article" date="2019" name="Plant J.">
        <title>Chlorella vulgaris genome assembly and annotation reveals the molecular basis for metabolic acclimation to high light conditions.</title>
        <authorList>
            <person name="Cecchin M."/>
            <person name="Marcolungo L."/>
            <person name="Rossato M."/>
            <person name="Girolomoni L."/>
            <person name="Cosentino E."/>
            <person name="Cuine S."/>
            <person name="Li-Beisson Y."/>
            <person name="Delledonne M."/>
            <person name="Ballottari M."/>
        </authorList>
    </citation>
    <scope>NUCLEOTIDE SEQUENCE</scope>
    <source>
        <strain evidence="2">211/11P</strain>
    </source>
</reference>
<name>A0A9D4TMW6_CHLVU</name>
<dbReference type="PANTHER" id="PTHR34127:SF1">
    <property type="entry name" value="OS04G0405600 PROTEIN"/>
    <property type="match status" value="1"/>
</dbReference>
<gene>
    <name evidence="2" type="ORF">D9Q98_010169</name>
</gene>
<feature type="compositionally biased region" description="Low complexity" evidence="1">
    <location>
        <begin position="334"/>
        <end position="356"/>
    </location>
</feature>
<proteinExistence type="predicted"/>
<feature type="region of interest" description="Disordered" evidence="1">
    <location>
        <begin position="334"/>
        <end position="359"/>
    </location>
</feature>
<dbReference type="OrthoDB" id="3980at2759"/>
<dbReference type="Pfam" id="PF07082">
    <property type="entry name" value="DUF1350"/>
    <property type="match status" value="2"/>
</dbReference>
<dbReference type="EMBL" id="SIDB01000008">
    <property type="protein sequence ID" value="KAI3429858.1"/>
    <property type="molecule type" value="Genomic_DNA"/>
</dbReference>
<evidence type="ECO:0000256" key="1">
    <source>
        <dbReference type="SAM" id="MobiDB-lite"/>
    </source>
</evidence>
<dbReference type="PANTHER" id="PTHR34127">
    <property type="entry name" value="OS04G0405600 PROTEIN"/>
    <property type="match status" value="1"/>
</dbReference>
<reference evidence="2" key="2">
    <citation type="submission" date="2020-11" db="EMBL/GenBank/DDBJ databases">
        <authorList>
            <person name="Cecchin M."/>
            <person name="Marcolungo L."/>
            <person name="Rossato M."/>
            <person name="Girolomoni L."/>
            <person name="Cosentino E."/>
            <person name="Cuine S."/>
            <person name="Li-Beisson Y."/>
            <person name="Delledonne M."/>
            <person name="Ballottari M."/>
        </authorList>
    </citation>
    <scope>NUCLEOTIDE SEQUENCE</scope>
    <source>
        <strain evidence="2">211/11P</strain>
        <tissue evidence="2">Whole cell</tissue>
    </source>
</reference>
<sequence length="423" mass="43402">MAAALAVKSDMPRAGAQRRRHRRLSASVVCLSTARTVELDGGRAIVVAPHASSRCKGVVHFLGGAFVASVPHLTYSKLLERLADGGYTCIATPYAVTFQHIECARAVTEAFTGAVAQLRSGGGEAAGLGPWAVPADVPTHGAGHSNGSLLHLLAGSLPAGAAAVGSSAVGIGGTGSLAGSSRASNVLISFNNLQVTEAVPVPLGLLQPALQQLRGDGRLASAAQQGLQQAAATAQQLLALSAAAPWRTKAQQRQREQLVRSLQRWDPALSQLGSVFDEVGDGFVDFSPSPAEARRLVTSSYSVPNTLLVQFANDSIDESPDAEAMLRGSGSYASYAPASTSTSTSSGTGNSTGNGSMQPSRAVRRLVLPGTHVTPCGADFVQQLPPGARFGPAEALAAAAASVLQADINRLADRVIEFLDAQS</sequence>
<evidence type="ECO:0000313" key="2">
    <source>
        <dbReference type="EMBL" id="KAI3429858.1"/>
    </source>
</evidence>
<keyword evidence="3" id="KW-1185">Reference proteome</keyword>
<accession>A0A9D4TMW6</accession>
<comment type="caution">
    <text evidence="2">The sequence shown here is derived from an EMBL/GenBank/DDBJ whole genome shotgun (WGS) entry which is preliminary data.</text>
</comment>
<dbReference type="InterPro" id="IPR010765">
    <property type="entry name" value="DUF1350"/>
</dbReference>
<protein>
    <submittedName>
        <fullName evidence="2">Uncharacterized protein</fullName>
    </submittedName>
</protein>
<dbReference type="AlphaFoldDB" id="A0A9D4TMW6"/>
<organism evidence="2 3">
    <name type="scientific">Chlorella vulgaris</name>
    <name type="common">Green alga</name>
    <dbReference type="NCBI Taxonomy" id="3077"/>
    <lineage>
        <taxon>Eukaryota</taxon>
        <taxon>Viridiplantae</taxon>
        <taxon>Chlorophyta</taxon>
        <taxon>core chlorophytes</taxon>
        <taxon>Trebouxiophyceae</taxon>
        <taxon>Chlorellales</taxon>
        <taxon>Chlorellaceae</taxon>
        <taxon>Chlorella clade</taxon>
        <taxon>Chlorella</taxon>
    </lineage>
</organism>